<evidence type="ECO:0000313" key="2">
    <source>
        <dbReference type="Proteomes" id="UP000198901"/>
    </source>
</evidence>
<sequence>MKGRILFLIAACLAGCSPRQTLTLIPSDSRDSGPEGHYRSVDVKMNPYQVKLVTVSGKKETRPANEVWGYKDAKGHRYRLYRGVIYEVLQEKQVTIYRESSFGEVWRNNYYYSLTPEGELFYLNRKNLGISFAGNACVQKLLEEMPSRSWLEVTGSGNYRLVDACEGCGK</sequence>
<dbReference type="RefSeq" id="WP_093204960.1">
    <property type="nucleotide sequence ID" value="NZ_FNGS01000006.1"/>
</dbReference>
<dbReference type="STRING" id="563176.SAMN04488090_3441"/>
<accession>A0A1G9T7C4</accession>
<reference evidence="1 2" key="1">
    <citation type="submission" date="2016-10" db="EMBL/GenBank/DDBJ databases">
        <authorList>
            <person name="de Groot N.N."/>
        </authorList>
    </citation>
    <scope>NUCLEOTIDE SEQUENCE [LARGE SCALE GENOMIC DNA]</scope>
    <source>
        <strain evidence="1 2">DSM 21668</strain>
    </source>
</reference>
<protein>
    <submittedName>
        <fullName evidence="1">Uncharacterized protein</fullName>
    </submittedName>
</protein>
<name>A0A1G9T7C4_9BACT</name>
<organism evidence="1 2">
    <name type="scientific">Siphonobacter aquaeclarae</name>
    <dbReference type="NCBI Taxonomy" id="563176"/>
    <lineage>
        <taxon>Bacteria</taxon>
        <taxon>Pseudomonadati</taxon>
        <taxon>Bacteroidota</taxon>
        <taxon>Cytophagia</taxon>
        <taxon>Cytophagales</taxon>
        <taxon>Cytophagaceae</taxon>
        <taxon>Siphonobacter</taxon>
    </lineage>
</organism>
<evidence type="ECO:0000313" key="1">
    <source>
        <dbReference type="EMBL" id="SDM43537.1"/>
    </source>
</evidence>
<dbReference type="Proteomes" id="UP000198901">
    <property type="component" value="Unassembled WGS sequence"/>
</dbReference>
<gene>
    <name evidence="1" type="ORF">SAMN04488090_3441</name>
</gene>
<dbReference type="EMBL" id="FNGS01000006">
    <property type="protein sequence ID" value="SDM43537.1"/>
    <property type="molecule type" value="Genomic_DNA"/>
</dbReference>
<keyword evidence="2" id="KW-1185">Reference proteome</keyword>
<proteinExistence type="predicted"/>
<dbReference type="AlphaFoldDB" id="A0A1G9T7C4"/>
<dbReference type="OrthoDB" id="946891at2"/>